<sequence>MEFHLRGEYGRTAFSNRAHSLPRGHEKHSINSGNLSVSHEKNLELQNGRSSGYCRVVLLIESTVAYINPRFPAIFTLKMRLLFLFFLVAFAAAFIKKDTSLDTATKINALLDQYSRDQKDWKIMPMLLEKFYYQDCKGKMYDREEFINLMMRSKILGKVTSARPDKNHIIYKVTYGSEMREIMITKKENVWMFDRGQALIC</sequence>
<evidence type="ECO:0000256" key="1">
    <source>
        <dbReference type="SAM" id="Phobius"/>
    </source>
</evidence>
<accession>A0A1I7UJE3</accession>
<keyword evidence="1" id="KW-1133">Transmembrane helix</keyword>
<evidence type="ECO:0000313" key="3">
    <source>
        <dbReference type="WBParaSite" id="Csp11.Scaffold629.g9922.t1"/>
    </source>
</evidence>
<evidence type="ECO:0000313" key="2">
    <source>
        <dbReference type="Proteomes" id="UP000095282"/>
    </source>
</evidence>
<dbReference type="WBParaSite" id="Csp11.Scaffold629.g9922.t1">
    <property type="protein sequence ID" value="Csp11.Scaffold629.g9922.t1"/>
    <property type="gene ID" value="Csp11.Scaffold629.g9922"/>
</dbReference>
<protein>
    <submittedName>
        <fullName evidence="3">EF-hand domain-containing protein</fullName>
    </submittedName>
</protein>
<organism evidence="2 3">
    <name type="scientific">Caenorhabditis tropicalis</name>
    <dbReference type="NCBI Taxonomy" id="1561998"/>
    <lineage>
        <taxon>Eukaryota</taxon>
        <taxon>Metazoa</taxon>
        <taxon>Ecdysozoa</taxon>
        <taxon>Nematoda</taxon>
        <taxon>Chromadorea</taxon>
        <taxon>Rhabditida</taxon>
        <taxon>Rhabditina</taxon>
        <taxon>Rhabditomorpha</taxon>
        <taxon>Rhabditoidea</taxon>
        <taxon>Rhabditidae</taxon>
        <taxon>Peloderinae</taxon>
        <taxon>Caenorhabditis</taxon>
    </lineage>
</organism>
<dbReference type="AlphaFoldDB" id="A0A1I7UJE3"/>
<dbReference type="Proteomes" id="UP000095282">
    <property type="component" value="Unplaced"/>
</dbReference>
<reference evidence="3" key="1">
    <citation type="submission" date="2016-11" db="UniProtKB">
        <authorList>
            <consortium name="WormBaseParasite"/>
        </authorList>
    </citation>
    <scope>IDENTIFICATION</scope>
</reference>
<keyword evidence="2" id="KW-1185">Reference proteome</keyword>
<dbReference type="eggNOG" id="ENOG502TK25">
    <property type="taxonomic scope" value="Eukaryota"/>
</dbReference>
<keyword evidence="1" id="KW-0472">Membrane</keyword>
<proteinExistence type="predicted"/>
<name>A0A1I7UJE3_9PELO</name>
<keyword evidence="1" id="KW-0812">Transmembrane</keyword>
<feature type="transmembrane region" description="Helical" evidence="1">
    <location>
        <begin position="77"/>
        <end position="95"/>
    </location>
</feature>